<comment type="miscellaneous">
    <text evidence="6">There are 2 substrate-binding sites: the catalytic A site, and the non-catalytic B site that may play a role in the transfer of substrate or product between the active site and the solvent. Alternatively, the B site may bind allosteric effectors.</text>
</comment>
<comment type="subcellular location">
    <subcellularLocation>
        <location evidence="6">Cytoplasm</location>
    </subcellularLocation>
</comment>
<evidence type="ECO:0000256" key="1">
    <source>
        <dbReference type="ARBA" id="ARBA00001494"/>
    </source>
</evidence>
<comment type="subunit">
    <text evidence="6">Homotetramer.</text>
</comment>
<keyword evidence="10" id="KW-1185">Reference proteome</keyword>
<organism evidence="9 10">
    <name type="scientific">Kocuria rhizophila</name>
    <dbReference type="NCBI Taxonomy" id="72000"/>
    <lineage>
        <taxon>Bacteria</taxon>
        <taxon>Bacillati</taxon>
        <taxon>Actinomycetota</taxon>
        <taxon>Actinomycetes</taxon>
        <taxon>Micrococcales</taxon>
        <taxon>Micrococcaceae</taxon>
        <taxon>Kocuria</taxon>
    </lineage>
</organism>
<dbReference type="AlphaFoldDB" id="A0AAX2SF74"/>
<evidence type="ECO:0000259" key="8">
    <source>
        <dbReference type="Pfam" id="PF10415"/>
    </source>
</evidence>
<dbReference type="PANTHER" id="PTHR11444">
    <property type="entry name" value="ASPARTATEAMMONIA/ARGININOSUCCINATE/ADENYLOSUCCINATE LYASE"/>
    <property type="match status" value="1"/>
</dbReference>
<name>A0AAX2SF74_KOCRH</name>
<dbReference type="Gene3D" id="1.20.200.10">
    <property type="entry name" value="Fumarase/aspartase (Central domain)"/>
    <property type="match status" value="1"/>
</dbReference>
<evidence type="ECO:0000256" key="3">
    <source>
        <dbReference type="ARBA" id="ARBA00022490"/>
    </source>
</evidence>
<evidence type="ECO:0000256" key="6">
    <source>
        <dbReference type="HAMAP-Rule" id="MF_00743"/>
    </source>
</evidence>
<dbReference type="GO" id="GO:0006099">
    <property type="term" value="P:tricarboxylic acid cycle"/>
    <property type="evidence" value="ECO:0007669"/>
    <property type="project" value="UniProtKB-UniRule"/>
</dbReference>
<feature type="domain" description="Fumarase C C-terminal" evidence="8">
    <location>
        <begin position="408"/>
        <end position="466"/>
    </location>
</feature>
<dbReference type="InterPro" id="IPR022761">
    <property type="entry name" value="Fumarate_lyase_N"/>
</dbReference>
<comment type="caution">
    <text evidence="9">The sequence shown here is derived from an EMBL/GenBank/DDBJ whole genome shotgun (WGS) entry which is preliminary data.</text>
</comment>
<dbReference type="InterPro" id="IPR018951">
    <property type="entry name" value="Fumarase_C_C"/>
</dbReference>
<gene>
    <name evidence="6" type="primary">fumC</name>
    <name evidence="9" type="ORF">E4P33_04335</name>
</gene>
<comment type="similarity">
    <text evidence="2 6">Belongs to the class-II fumarase/aspartase family. Fumarase subfamily.</text>
</comment>
<feature type="active site" description="Proton donor/acceptor" evidence="6">
    <location>
        <position position="188"/>
    </location>
</feature>
<accession>A0AAX2SF74</accession>
<proteinExistence type="inferred from homology"/>
<dbReference type="EC" id="4.2.1.2" evidence="6"/>
<comment type="pathway">
    <text evidence="6">Carbohydrate metabolism; tricarboxylic acid cycle; (S)-malate from fumarate: step 1/1.</text>
</comment>
<dbReference type="HAMAP" id="MF_00743">
    <property type="entry name" value="FumaraseC"/>
    <property type="match status" value="1"/>
</dbReference>
<dbReference type="PRINTS" id="PR00149">
    <property type="entry name" value="FUMRATELYASE"/>
</dbReference>
<dbReference type="Gene3D" id="1.10.275.10">
    <property type="entry name" value="Fumarase/aspartase (N-terminal domain)"/>
    <property type="match status" value="1"/>
</dbReference>
<dbReference type="GO" id="GO:0004333">
    <property type="term" value="F:fumarate hydratase activity"/>
    <property type="evidence" value="ECO:0007669"/>
    <property type="project" value="UniProtKB-UniRule"/>
</dbReference>
<dbReference type="RefSeq" id="WP_135010337.1">
    <property type="nucleotide sequence ID" value="NZ_JAYEXM010000003.1"/>
</dbReference>
<keyword evidence="4 6" id="KW-0816">Tricarboxylic acid cycle</keyword>
<feature type="active site" evidence="6">
    <location>
        <position position="318"/>
    </location>
</feature>
<dbReference type="Gene3D" id="1.10.40.30">
    <property type="entry name" value="Fumarase/aspartase (C-terminal domain)"/>
    <property type="match status" value="1"/>
</dbReference>
<dbReference type="NCBIfam" id="NF008909">
    <property type="entry name" value="PRK12273.1"/>
    <property type="match status" value="1"/>
</dbReference>
<dbReference type="PANTHER" id="PTHR11444:SF22">
    <property type="entry name" value="FUMARATE HYDRATASE CLASS II"/>
    <property type="match status" value="1"/>
</dbReference>
<evidence type="ECO:0000256" key="4">
    <source>
        <dbReference type="ARBA" id="ARBA00022532"/>
    </source>
</evidence>
<feature type="domain" description="Fumarate lyase N-terminal" evidence="7">
    <location>
        <begin position="15"/>
        <end position="342"/>
    </location>
</feature>
<dbReference type="PROSITE" id="PS00163">
    <property type="entry name" value="FUMARATE_LYASES"/>
    <property type="match status" value="1"/>
</dbReference>
<dbReference type="InterPro" id="IPR020557">
    <property type="entry name" value="Fumarate_lyase_CS"/>
</dbReference>
<evidence type="ECO:0000313" key="10">
    <source>
        <dbReference type="Proteomes" id="UP000298017"/>
    </source>
</evidence>
<dbReference type="InterPro" id="IPR005677">
    <property type="entry name" value="Fum_hydII"/>
</dbReference>
<dbReference type="FunFam" id="1.10.40.30:FF:000002">
    <property type="entry name" value="Fumarate hydratase class II"/>
    <property type="match status" value="1"/>
</dbReference>
<dbReference type="InterPro" id="IPR024083">
    <property type="entry name" value="Fumarase/histidase_N"/>
</dbReference>
<dbReference type="InterPro" id="IPR008948">
    <property type="entry name" value="L-Aspartase-like"/>
</dbReference>
<evidence type="ECO:0000256" key="2">
    <source>
        <dbReference type="ARBA" id="ARBA00009084"/>
    </source>
</evidence>
<dbReference type="Proteomes" id="UP000298017">
    <property type="component" value="Unassembled WGS sequence"/>
</dbReference>
<dbReference type="SUPFAM" id="SSF48557">
    <property type="entry name" value="L-aspartase-like"/>
    <property type="match status" value="1"/>
</dbReference>
<evidence type="ECO:0000256" key="5">
    <source>
        <dbReference type="ARBA" id="ARBA00023239"/>
    </source>
</evidence>
<comment type="catalytic activity">
    <reaction evidence="6">
        <text>(S)-malate = fumarate + H2O</text>
        <dbReference type="Rhea" id="RHEA:12460"/>
        <dbReference type="ChEBI" id="CHEBI:15377"/>
        <dbReference type="ChEBI" id="CHEBI:15589"/>
        <dbReference type="ChEBI" id="CHEBI:29806"/>
        <dbReference type="EC" id="4.2.1.2"/>
    </reaction>
</comment>
<feature type="binding site" evidence="6">
    <location>
        <begin position="324"/>
        <end position="326"/>
    </location>
    <ligand>
        <name>substrate</name>
    </ligand>
</feature>
<dbReference type="PRINTS" id="PR00145">
    <property type="entry name" value="ARGSUCLYASE"/>
</dbReference>
<dbReference type="GO" id="GO:0008797">
    <property type="term" value="F:aspartate ammonia-lyase activity"/>
    <property type="evidence" value="ECO:0007669"/>
    <property type="project" value="UniProtKB-EC"/>
</dbReference>
<feature type="binding site" evidence="6">
    <location>
        <position position="319"/>
    </location>
    <ligand>
        <name>substrate</name>
    </ligand>
</feature>
<comment type="function">
    <text evidence="6">Involved in the TCA cycle. Catalyzes the stereospecific interconversion of fumarate to L-malate.</text>
</comment>
<dbReference type="Pfam" id="PF10415">
    <property type="entry name" value="FumaraseC_C"/>
    <property type="match status" value="1"/>
</dbReference>
<keyword evidence="3 6" id="KW-0963">Cytoplasm</keyword>
<protein>
    <recommendedName>
        <fullName evidence="6">Fumarate hydratase class II</fullName>
        <shortName evidence="6">Fumarase C</shortName>
        <ecNumber evidence="6">4.2.1.2</ecNumber>
    </recommendedName>
    <alternativeName>
        <fullName evidence="6">Aerobic fumarase</fullName>
    </alternativeName>
    <alternativeName>
        <fullName evidence="6">Iron-independent fumarase</fullName>
    </alternativeName>
</protein>
<dbReference type="GO" id="GO:0005737">
    <property type="term" value="C:cytoplasm"/>
    <property type="evidence" value="ECO:0007669"/>
    <property type="project" value="UniProtKB-SubCell"/>
</dbReference>
<sequence length="468" mass="49906">MAENTEYRIEHDTMGEVRVPKNALYRAQTQRAVENFPISGTTLEREHIRALAQVKKAAATANEELGVLDAQRAQAIRDAADAVASGEYDADFPIDVFQTGSGTSSNMNTNEVLATLASRALESAGVEVHPNDHVNASQSSNDVFPTSVHVAVTNALINDLKPAMDVLATSLEKKAAEFKDVVKSGRTHLMDATPVTLGQEFGGWAAQVRYGIERIDASLPRVAEVPLGGTAVGTGINTPDGFSARVIELLSEETGLPLTEARNHFEAQANRDGLVEASGQLRNIAYSYMKIMNDIRWMGSGPNTGLGELHIPDLQPGSSIMPGKVNPVICEATIQVAAQVIGNDTTVALSSTNGAFELNVGIPVMAANLLESIRLLANASRVAAEKMVDGLQANEERCRFLAEASPSIVTPLNKAIGYEAAAKIAKHAVANKVTVREATIELGYVDGEKLTEEQLDKALDVTTMTGKH</sequence>
<dbReference type="FunFam" id="1.10.275.10:FF:000001">
    <property type="entry name" value="Fumarate hydratase, mitochondrial"/>
    <property type="match status" value="1"/>
</dbReference>
<dbReference type="EMBL" id="SPNK01000003">
    <property type="protein sequence ID" value="TFI02275.1"/>
    <property type="molecule type" value="Genomic_DNA"/>
</dbReference>
<feature type="binding site" evidence="6">
    <location>
        <begin position="139"/>
        <end position="141"/>
    </location>
    <ligand>
        <name>substrate</name>
    </ligand>
</feature>
<feature type="binding site" evidence="6">
    <location>
        <position position="187"/>
    </location>
    <ligand>
        <name>substrate</name>
    </ligand>
</feature>
<evidence type="ECO:0000259" key="7">
    <source>
        <dbReference type="Pfam" id="PF00206"/>
    </source>
</evidence>
<comment type="catalytic activity">
    <reaction evidence="1">
        <text>L-aspartate = fumarate + NH4(+)</text>
        <dbReference type="Rhea" id="RHEA:16601"/>
        <dbReference type="ChEBI" id="CHEBI:28938"/>
        <dbReference type="ChEBI" id="CHEBI:29806"/>
        <dbReference type="ChEBI" id="CHEBI:29991"/>
        <dbReference type="EC" id="4.3.1.1"/>
    </reaction>
</comment>
<feature type="binding site" evidence="6">
    <location>
        <begin position="101"/>
        <end position="103"/>
    </location>
    <ligand>
        <name>substrate</name>
    </ligand>
</feature>
<dbReference type="InterPro" id="IPR000362">
    <property type="entry name" value="Fumarate_lyase_fam"/>
</dbReference>
<evidence type="ECO:0000313" key="9">
    <source>
        <dbReference type="EMBL" id="TFI02275.1"/>
    </source>
</evidence>
<feature type="binding site" description="in site B" evidence="6">
    <location>
        <begin position="129"/>
        <end position="132"/>
    </location>
    <ligand>
        <name>substrate</name>
    </ligand>
</feature>
<reference evidence="9 10" key="1">
    <citation type="submission" date="2019-03" db="EMBL/GenBank/DDBJ databases">
        <title>Genome Sequencing and Assembly of Various Microbes Isolated from Alder Root Nodule.</title>
        <authorList>
            <person name="Swanson E."/>
            <person name="Sevigny J.L."/>
            <person name="Pesce C."/>
            <person name="Davis I."/>
            <person name="Kleiner V."/>
            <person name="Tisa L."/>
        </authorList>
    </citation>
    <scope>NUCLEOTIDE SEQUENCE [LARGE SCALE GENOMIC DNA]</scope>
    <source>
        <strain evidence="9 10">4R-31</strain>
    </source>
</reference>
<feature type="site" description="Important for catalytic activity" evidence="6">
    <location>
        <position position="331"/>
    </location>
</feature>
<dbReference type="FunFam" id="1.20.200.10:FF:000001">
    <property type="entry name" value="Fumarate hydratase, mitochondrial"/>
    <property type="match status" value="1"/>
</dbReference>
<dbReference type="CDD" id="cd01362">
    <property type="entry name" value="Fumarase_classII"/>
    <property type="match status" value="1"/>
</dbReference>
<dbReference type="Pfam" id="PF00206">
    <property type="entry name" value="Lyase_1"/>
    <property type="match status" value="1"/>
</dbReference>
<keyword evidence="5 6" id="KW-0456">Lyase</keyword>
<dbReference type="GO" id="GO:0006106">
    <property type="term" value="P:fumarate metabolic process"/>
    <property type="evidence" value="ECO:0007669"/>
    <property type="project" value="InterPro"/>
</dbReference>